<keyword evidence="2" id="KW-1185">Reference proteome</keyword>
<comment type="caution">
    <text evidence="1">The sequence shown here is derived from an EMBL/GenBank/DDBJ whole genome shotgun (WGS) entry which is preliminary data.</text>
</comment>
<evidence type="ECO:0000313" key="2">
    <source>
        <dbReference type="Proteomes" id="UP000324222"/>
    </source>
</evidence>
<accession>A0A5B7EC78</accession>
<dbReference type="EMBL" id="VSRR010002342">
    <property type="protein sequence ID" value="MPC30947.1"/>
    <property type="molecule type" value="Genomic_DNA"/>
</dbReference>
<reference evidence="1 2" key="1">
    <citation type="submission" date="2019-05" db="EMBL/GenBank/DDBJ databases">
        <title>Another draft genome of Portunus trituberculatus and its Hox gene families provides insights of decapod evolution.</title>
        <authorList>
            <person name="Jeong J.-H."/>
            <person name="Song I."/>
            <person name="Kim S."/>
            <person name="Choi T."/>
            <person name="Kim D."/>
            <person name="Ryu S."/>
            <person name="Kim W."/>
        </authorList>
    </citation>
    <scope>NUCLEOTIDE SEQUENCE [LARGE SCALE GENOMIC DNA]</scope>
    <source>
        <tissue evidence="1">Muscle</tissue>
    </source>
</reference>
<sequence>MNTYKEINPYLELHDIYTERHAINDLLRISFTKLRLSEHNLAIETGRRNRIGRGRLPVEERICVWLCAVRDTWRCVHNPATSGTSMYQCGSGCGCNGGSGGSGYDDRSRHGVCEFGANVVV</sequence>
<name>A0A5B7EC78_PORTR</name>
<evidence type="ECO:0000313" key="1">
    <source>
        <dbReference type="EMBL" id="MPC30947.1"/>
    </source>
</evidence>
<dbReference type="AlphaFoldDB" id="A0A5B7EC78"/>
<protein>
    <submittedName>
        <fullName evidence="1">Uncharacterized protein</fullName>
    </submittedName>
</protein>
<organism evidence="1 2">
    <name type="scientific">Portunus trituberculatus</name>
    <name type="common">Swimming crab</name>
    <name type="synonym">Neptunus trituberculatus</name>
    <dbReference type="NCBI Taxonomy" id="210409"/>
    <lineage>
        <taxon>Eukaryota</taxon>
        <taxon>Metazoa</taxon>
        <taxon>Ecdysozoa</taxon>
        <taxon>Arthropoda</taxon>
        <taxon>Crustacea</taxon>
        <taxon>Multicrustacea</taxon>
        <taxon>Malacostraca</taxon>
        <taxon>Eumalacostraca</taxon>
        <taxon>Eucarida</taxon>
        <taxon>Decapoda</taxon>
        <taxon>Pleocyemata</taxon>
        <taxon>Brachyura</taxon>
        <taxon>Eubrachyura</taxon>
        <taxon>Portunoidea</taxon>
        <taxon>Portunidae</taxon>
        <taxon>Portuninae</taxon>
        <taxon>Portunus</taxon>
    </lineage>
</organism>
<proteinExistence type="predicted"/>
<dbReference type="Proteomes" id="UP000324222">
    <property type="component" value="Unassembled WGS sequence"/>
</dbReference>
<gene>
    <name evidence="1" type="ORF">E2C01_024219</name>
</gene>